<evidence type="ECO:0000256" key="6">
    <source>
        <dbReference type="ARBA" id="ARBA00023239"/>
    </source>
</evidence>
<evidence type="ECO:0000256" key="3">
    <source>
        <dbReference type="ARBA" id="ARBA00006906"/>
    </source>
</evidence>
<comment type="caution">
    <text evidence="9">The sequence shown here is derived from an EMBL/GenBank/DDBJ whole genome shotgun (WGS) entry which is preliminary data.</text>
</comment>
<evidence type="ECO:0000256" key="7">
    <source>
        <dbReference type="ARBA" id="ARBA00023270"/>
    </source>
</evidence>
<dbReference type="CDD" id="cd00452">
    <property type="entry name" value="KDPG_aldolase"/>
    <property type="match status" value="1"/>
</dbReference>
<dbReference type="GO" id="GO:0008675">
    <property type="term" value="F:2-dehydro-3-deoxy-phosphogluconate aldolase activity"/>
    <property type="evidence" value="ECO:0007669"/>
    <property type="project" value="UniProtKB-EC"/>
</dbReference>
<keyword evidence="7" id="KW-0704">Schiff base</keyword>
<dbReference type="Proteomes" id="UP001549086">
    <property type="component" value="Unassembled WGS sequence"/>
</dbReference>
<evidence type="ECO:0000256" key="4">
    <source>
        <dbReference type="ARBA" id="ARBA00011233"/>
    </source>
</evidence>
<gene>
    <name evidence="9" type="ORF">ABID23_001556</name>
</gene>
<proteinExistence type="inferred from homology"/>
<dbReference type="NCBIfam" id="NF004325">
    <property type="entry name" value="PRK05718.1"/>
    <property type="match status" value="1"/>
</dbReference>
<organism evidence="9 10">
    <name type="scientific">Bartonella silvatica</name>
    <dbReference type="NCBI Taxonomy" id="357760"/>
    <lineage>
        <taxon>Bacteria</taxon>
        <taxon>Pseudomonadati</taxon>
        <taxon>Pseudomonadota</taxon>
        <taxon>Alphaproteobacteria</taxon>
        <taxon>Hyphomicrobiales</taxon>
        <taxon>Bartonellaceae</taxon>
        <taxon>Bartonella</taxon>
    </lineage>
</organism>
<dbReference type="NCBIfam" id="TIGR01182">
    <property type="entry name" value="eda"/>
    <property type="match status" value="1"/>
</dbReference>
<dbReference type="GO" id="GO:0106009">
    <property type="term" value="F:(4S)-4-hydroxy-2-oxoglutarate aldolase activity"/>
    <property type="evidence" value="ECO:0007669"/>
    <property type="project" value="UniProtKB-EC"/>
</dbReference>
<reference evidence="9 10" key="1">
    <citation type="submission" date="2024-06" db="EMBL/GenBank/DDBJ databases">
        <title>Genomic Encyclopedia of Type Strains, Phase IV (KMG-IV): sequencing the most valuable type-strain genomes for metagenomic binning, comparative biology and taxonomic classification.</title>
        <authorList>
            <person name="Goeker M."/>
        </authorList>
    </citation>
    <scope>NUCLEOTIDE SEQUENCE [LARGE SCALE GENOMIC DNA]</scope>
    <source>
        <strain evidence="9 10">DSM 23649</strain>
    </source>
</reference>
<evidence type="ECO:0000256" key="8">
    <source>
        <dbReference type="ARBA" id="ARBA00023277"/>
    </source>
</evidence>
<keyword evidence="8" id="KW-0119">Carbohydrate metabolism</keyword>
<evidence type="ECO:0000313" key="10">
    <source>
        <dbReference type="Proteomes" id="UP001549086"/>
    </source>
</evidence>
<keyword evidence="10" id="KW-1185">Reference proteome</keyword>
<keyword evidence="6 9" id="KW-0456">Lyase</keyword>
<evidence type="ECO:0000256" key="5">
    <source>
        <dbReference type="ARBA" id="ARBA00013063"/>
    </source>
</evidence>
<protein>
    <recommendedName>
        <fullName evidence="5">2-dehydro-3-deoxy-phosphogluconate aldolase</fullName>
        <ecNumber evidence="5">4.1.2.14</ecNumber>
    </recommendedName>
</protein>
<dbReference type="PANTHER" id="PTHR30246:SF1">
    <property type="entry name" value="2-DEHYDRO-3-DEOXY-6-PHOSPHOGALACTONATE ALDOLASE-RELATED"/>
    <property type="match status" value="1"/>
</dbReference>
<comment type="subunit">
    <text evidence="4">Homotrimer.</text>
</comment>
<dbReference type="PROSITE" id="PS00160">
    <property type="entry name" value="ALDOLASE_KDPG_KHG_2"/>
    <property type="match status" value="1"/>
</dbReference>
<evidence type="ECO:0000313" key="9">
    <source>
        <dbReference type="EMBL" id="MET3590445.1"/>
    </source>
</evidence>
<dbReference type="Pfam" id="PF01081">
    <property type="entry name" value="Aldolase"/>
    <property type="match status" value="1"/>
</dbReference>
<dbReference type="SUPFAM" id="SSF51569">
    <property type="entry name" value="Aldolase"/>
    <property type="match status" value="1"/>
</dbReference>
<dbReference type="PANTHER" id="PTHR30246">
    <property type="entry name" value="2-KETO-3-DEOXY-6-PHOSPHOGLUCONATE ALDOLASE"/>
    <property type="match status" value="1"/>
</dbReference>
<accession>A0ABV2HIQ9</accession>
<dbReference type="InterPro" id="IPR031338">
    <property type="entry name" value="KDPG/KHG_AS_2"/>
</dbReference>
<comment type="similarity">
    <text evidence="3">Belongs to the KHG/KDPG aldolase family.</text>
</comment>
<dbReference type="InterPro" id="IPR013785">
    <property type="entry name" value="Aldolase_TIM"/>
</dbReference>
<name>A0ABV2HIQ9_9HYPH</name>
<dbReference type="RefSeq" id="WP_354190779.1">
    <property type="nucleotide sequence ID" value="NZ_JBEPLI010000031.1"/>
</dbReference>
<evidence type="ECO:0000256" key="1">
    <source>
        <dbReference type="ARBA" id="ARBA00000654"/>
    </source>
</evidence>
<evidence type="ECO:0000256" key="2">
    <source>
        <dbReference type="ARBA" id="ARBA00004736"/>
    </source>
</evidence>
<dbReference type="InterPro" id="IPR000887">
    <property type="entry name" value="Aldlse_KDPG_KHG"/>
</dbReference>
<comment type="catalytic activity">
    <reaction evidence="1">
        <text>2-dehydro-3-deoxy-6-phospho-D-gluconate = D-glyceraldehyde 3-phosphate + pyruvate</text>
        <dbReference type="Rhea" id="RHEA:17089"/>
        <dbReference type="ChEBI" id="CHEBI:15361"/>
        <dbReference type="ChEBI" id="CHEBI:57569"/>
        <dbReference type="ChEBI" id="CHEBI:59776"/>
        <dbReference type="EC" id="4.1.2.14"/>
    </reaction>
</comment>
<dbReference type="EC" id="4.1.2.14" evidence="5"/>
<dbReference type="PROSITE" id="PS00159">
    <property type="entry name" value="ALDOLASE_KDPG_KHG_1"/>
    <property type="match status" value="1"/>
</dbReference>
<comment type="pathway">
    <text evidence="2">Carbohydrate acid metabolism; 2-dehydro-3-deoxy-D-gluconate degradation; D-glyceraldehyde 3-phosphate and pyruvate from 2-dehydro-3-deoxy-D-gluconate: step 2/2.</text>
</comment>
<dbReference type="InterPro" id="IPR031337">
    <property type="entry name" value="KDPG/KHG_AS_1"/>
</dbReference>
<dbReference type="EMBL" id="JBEPLI010000031">
    <property type="protein sequence ID" value="MET3590445.1"/>
    <property type="molecule type" value="Genomic_DNA"/>
</dbReference>
<sequence length="222" mass="24080">MCQKITYLLSLLQEQTIIPVLHIDDLKTAIPLARALVKGGLKTIEITLRTPDAYNAIKEVIQEVPEVTVGAGTILNTTHYEQAESAGAQFIVSPGLSNKLIDCAKNSKIPLLPSIMTPSELMQAWDKGYSYFKFFPAEAAGSIPFIQALASPFPKVRFCPTGGITQKNAAQWLQLSNVFCIGGSWIAPTKLIATGNWDTITTLAREATQLASPFPTKARSTT</sequence>
<dbReference type="Gene3D" id="3.20.20.70">
    <property type="entry name" value="Aldolase class I"/>
    <property type="match status" value="1"/>
</dbReference>